<proteinExistence type="predicted"/>
<sequence length="144" mass="15658">MSARSGRLARVLYGGNTIAGVSRWNLSGYKVAFGRADGMGDTVQKFERVDSDDPGMVSFEGNYDPDDANGQTAINAIKTTTTGMTNLYFYEIYDTTNSTYVFWRVASGGDIKIETFDAVDMPKNGMGRITFSGRVSGAAMERVS</sequence>
<organism evidence="1">
    <name type="scientific">viral metagenome</name>
    <dbReference type="NCBI Taxonomy" id="1070528"/>
    <lineage>
        <taxon>unclassified sequences</taxon>
        <taxon>metagenomes</taxon>
        <taxon>organismal metagenomes</taxon>
    </lineage>
</organism>
<evidence type="ECO:0008006" key="2">
    <source>
        <dbReference type="Google" id="ProtNLM"/>
    </source>
</evidence>
<reference evidence="1" key="1">
    <citation type="submission" date="2020-03" db="EMBL/GenBank/DDBJ databases">
        <title>The deep terrestrial virosphere.</title>
        <authorList>
            <person name="Holmfeldt K."/>
            <person name="Nilsson E."/>
            <person name="Simone D."/>
            <person name="Lopez-Fernandez M."/>
            <person name="Wu X."/>
            <person name="de Brujin I."/>
            <person name="Lundin D."/>
            <person name="Andersson A."/>
            <person name="Bertilsson S."/>
            <person name="Dopson M."/>
        </authorList>
    </citation>
    <scope>NUCLEOTIDE SEQUENCE</scope>
    <source>
        <strain evidence="1">MM415B01144</strain>
    </source>
</reference>
<dbReference type="AlphaFoldDB" id="A0A6M3IRQ3"/>
<accession>A0A6M3IRQ3</accession>
<protein>
    <recommendedName>
        <fullName evidence="2">Tail protein</fullName>
    </recommendedName>
</protein>
<evidence type="ECO:0000313" key="1">
    <source>
        <dbReference type="EMBL" id="QJA60260.1"/>
    </source>
</evidence>
<gene>
    <name evidence="1" type="ORF">MM415B01144_0007</name>
</gene>
<dbReference type="EMBL" id="MT141402">
    <property type="protein sequence ID" value="QJA60260.1"/>
    <property type="molecule type" value="Genomic_DNA"/>
</dbReference>
<name>A0A6M3IRQ3_9ZZZZ</name>